<proteinExistence type="predicted"/>
<evidence type="ECO:0000313" key="2">
    <source>
        <dbReference type="Proteomes" id="UP001145742"/>
    </source>
</evidence>
<dbReference type="PANTHER" id="PTHR33332">
    <property type="entry name" value="REVERSE TRANSCRIPTASE DOMAIN-CONTAINING PROTEIN"/>
    <property type="match status" value="1"/>
</dbReference>
<dbReference type="EMBL" id="WHWB01034583">
    <property type="protein sequence ID" value="KAJ7407727.1"/>
    <property type="molecule type" value="Genomic_DNA"/>
</dbReference>
<dbReference type="Proteomes" id="UP001145742">
    <property type="component" value="Unassembled WGS sequence"/>
</dbReference>
<comment type="caution">
    <text evidence="1">The sequence shown here is derived from an EMBL/GenBank/DDBJ whole genome shotgun (WGS) entry which is preliminary data.</text>
</comment>
<reference evidence="1" key="1">
    <citation type="submission" date="2019-10" db="EMBL/GenBank/DDBJ databases">
        <authorList>
            <person name="Soares A.E.R."/>
            <person name="Aleixo A."/>
            <person name="Schneider P."/>
            <person name="Miyaki C.Y."/>
            <person name="Schneider M.P."/>
            <person name="Mello C."/>
            <person name="Vasconcelos A.T.R."/>
        </authorList>
    </citation>
    <scope>NUCLEOTIDE SEQUENCE</scope>
    <source>
        <tissue evidence="1">Muscle</tissue>
    </source>
</reference>
<evidence type="ECO:0000313" key="1">
    <source>
        <dbReference type="EMBL" id="KAJ7407727.1"/>
    </source>
</evidence>
<protein>
    <submittedName>
        <fullName evidence="1">Uncharacterized protein</fullName>
    </submittedName>
</protein>
<name>A0ABQ9CWM4_9PASS</name>
<organism evidence="1 2">
    <name type="scientific">Willisornis vidua</name>
    <name type="common">Xingu scale-backed antbird</name>
    <dbReference type="NCBI Taxonomy" id="1566151"/>
    <lineage>
        <taxon>Eukaryota</taxon>
        <taxon>Metazoa</taxon>
        <taxon>Chordata</taxon>
        <taxon>Craniata</taxon>
        <taxon>Vertebrata</taxon>
        <taxon>Euteleostomi</taxon>
        <taxon>Archelosauria</taxon>
        <taxon>Archosauria</taxon>
        <taxon>Dinosauria</taxon>
        <taxon>Saurischia</taxon>
        <taxon>Theropoda</taxon>
        <taxon>Coelurosauria</taxon>
        <taxon>Aves</taxon>
        <taxon>Neognathae</taxon>
        <taxon>Neoaves</taxon>
        <taxon>Telluraves</taxon>
        <taxon>Australaves</taxon>
        <taxon>Passeriformes</taxon>
        <taxon>Thamnophilidae</taxon>
        <taxon>Willisornis</taxon>
    </lineage>
</organism>
<keyword evidence="2" id="KW-1185">Reference proteome</keyword>
<sequence>MSGRHLLRGNGPTETRTQVLGIHSPECSPLCHRTAPSSTKTGGREWIVNSPEEKDLMVFVDEKLNVSQQSVLTAQKANCVLGCIKSSMCGTLREGILPLCSTLVRPHQECCIQLWGHNARQMWSCWNESRGGHKDDQRAGAPFVCRQIERQGCSPWRREDSREQPSKHLKGA</sequence>
<gene>
    <name evidence="1" type="ORF">WISP_124849</name>
</gene>
<accession>A0ABQ9CWM4</accession>